<dbReference type="InParanoid" id="A0A419PD72"/>
<dbReference type="AlphaFoldDB" id="A0A419PD72"/>
<comment type="caution">
    <text evidence="1">The sequence shown here is derived from an EMBL/GenBank/DDBJ whole genome shotgun (WGS) entry which is preliminary data.</text>
</comment>
<dbReference type="Proteomes" id="UP000286415">
    <property type="component" value="Unassembled WGS sequence"/>
</dbReference>
<gene>
    <name evidence="1" type="ORF">CSKR_105210</name>
</gene>
<evidence type="ECO:0000313" key="2">
    <source>
        <dbReference type="Proteomes" id="UP000286415"/>
    </source>
</evidence>
<evidence type="ECO:0000313" key="1">
    <source>
        <dbReference type="EMBL" id="KAG5452362.1"/>
    </source>
</evidence>
<reference evidence="1 2" key="1">
    <citation type="journal article" date="2018" name="Biotechnol. Adv.">
        <title>Improved genomic resources and new bioinformatic workflow for the carcinogenic parasite Clonorchis sinensis: Biotechnological implications.</title>
        <authorList>
            <person name="Wang D."/>
            <person name="Korhonen P.K."/>
            <person name="Gasser R.B."/>
            <person name="Young N.D."/>
        </authorList>
    </citation>
    <scope>NUCLEOTIDE SEQUENCE [LARGE SCALE GENOMIC DNA]</scope>
    <source>
        <strain evidence="1">Cs-k2</strain>
    </source>
</reference>
<accession>A0A419PD72</accession>
<proteinExistence type="predicted"/>
<organism evidence="1 2">
    <name type="scientific">Clonorchis sinensis</name>
    <name type="common">Chinese liver fluke</name>
    <dbReference type="NCBI Taxonomy" id="79923"/>
    <lineage>
        <taxon>Eukaryota</taxon>
        <taxon>Metazoa</taxon>
        <taxon>Spiralia</taxon>
        <taxon>Lophotrochozoa</taxon>
        <taxon>Platyhelminthes</taxon>
        <taxon>Trematoda</taxon>
        <taxon>Digenea</taxon>
        <taxon>Opisthorchiida</taxon>
        <taxon>Opisthorchiata</taxon>
        <taxon>Opisthorchiidae</taxon>
        <taxon>Clonorchis</taxon>
    </lineage>
</organism>
<keyword evidence="2" id="KW-1185">Reference proteome</keyword>
<sequence length="217" mass="24789">MPRAFEPSSFHSYVNPQNTSCYILLVKGRRPSLRSCPLGKQQPNSYKLLNRGAKPSYASRLQNQISTFSLNANATKRLHKFRNRSHFSSDAKRTYEKTSIHRCISSDWHIISSIVPEYELSESAVEDEHSTNASTISGQEHCSNENGVNVNPSVKNCLERSVDGDNQDSYLVVVRGVEPEHVRALLVMWYNTFASYTRYAEFKPRHGHWICTADELY</sequence>
<reference evidence="1 2" key="2">
    <citation type="journal article" date="2021" name="Genomics">
        <title>High-quality reference genome for Clonorchis sinensis.</title>
        <authorList>
            <person name="Young N.D."/>
            <person name="Stroehlein A.J."/>
            <person name="Kinkar L."/>
            <person name="Wang T."/>
            <person name="Sohn W.M."/>
            <person name="Chang B.C.H."/>
            <person name="Kaur P."/>
            <person name="Weisz D."/>
            <person name="Dudchenko O."/>
            <person name="Aiden E.L."/>
            <person name="Korhonen P.K."/>
            <person name="Gasser R.B."/>
        </authorList>
    </citation>
    <scope>NUCLEOTIDE SEQUENCE [LARGE SCALE GENOMIC DNA]</scope>
    <source>
        <strain evidence="1">Cs-k2</strain>
    </source>
</reference>
<dbReference type="EMBL" id="NIRI02000042">
    <property type="protein sequence ID" value="KAG5452362.1"/>
    <property type="molecule type" value="Genomic_DNA"/>
</dbReference>
<name>A0A419PD72_CLOSI</name>
<protein>
    <submittedName>
        <fullName evidence="1">Uncharacterized protein</fullName>
    </submittedName>
</protein>